<keyword evidence="4 5" id="KW-0413">Isomerase</keyword>
<comment type="similarity">
    <text evidence="1 5">Belongs to the NAD(P)-dependent epimerase/dehydratase family. Fucose synthase subfamily.</text>
</comment>
<dbReference type="CDD" id="cd05239">
    <property type="entry name" value="GDP_FS_SDR_e"/>
    <property type="match status" value="1"/>
</dbReference>
<dbReference type="SUPFAM" id="SSF51735">
    <property type="entry name" value="NAD(P)-binding Rossmann-fold domains"/>
    <property type="match status" value="1"/>
</dbReference>
<proteinExistence type="inferred from homology"/>
<feature type="transmembrane region" description="Helical" evidence="6">
    <location>
        <begin position="62"/>
        <end position="79"/>
    </location>
</feature>
<feature type="binding site" evidence="5">
    <location>
        <begin position="167"/>
        <end position="170"/>
    </location>
    <ligand>
        <name>NADP(+)</name>
        <dbReference type="ChEBI" id="CHEBI:58349"/>
    </ligand>
</feature>
<protein>
    <recommendedName>
        <fullName evidence="5">GDP-L-fucose synthase</fullName>
        <ecNumber evidence="5">1.1.1.271</ecNumber>
    </recommendedName>
    <alternativeName>
        <fullName evidence="5">GDP-4-keto-6-deoxy-D-mannose-3,5-epimerase-4-reductase</fullName>
    </alternativeName>
</protein>
<comment type="pathway">
    <text evidence="5">Nucleotide-sugar biosynthesis; GDP-L-fucose biosynthesis via de novo pathway; GDP-L-fucose from GDP-alpha-D-mannose: step 2/2.</text>
</comment>
<dbReference type="InterPro" id="IPR001509">
    <property type="entry name" value="Epimerase_deHydtase"/>
</dbReference>
<feature type="binding site" evidence="5">
    <location>
        <position position="364"/>
    </location>
    <ligand>
        <name>substrate</name>
    </ligand>
</feature>
<comment type="catalytic activity">
    <reaction evidence="5">
        <text>GDP-beta-L-fucose + NADP(+) = GDP-4-dehydro-alpha-D-rhamnose + NADPH + H(+)</text>
        <dbReference type="Rhea" id="RHEA:18885"/>
        <dbReference type="ChEBI" id="CHEBI:15378"/>
        <dbReference type="ChEBI" id="CHEBI:57273"/>
        <dbReference type="ChEBI" id="CHEBI:57783"/>
        <dbReference type="ChEBI" id="CHEBI:57964"/>
        <dbReference type="ChEBI" id="CHEBI:58349"/>
        <dbReference type="EC" id="1.1.1.271"/>
    </reaction>
</comment>
<dbReference type="PANTHER" id="PTHR43238">
    <property type="entry name" value="GDP-L-FUCOSE SYNTHASE"/>
    <property type="match status" value="1"/>
</dbReference>
<keyword evidence="6" id="KW-1133">Transmembrane helix</keyword>
<feature type="domain" description="NAD-dependent epimerase/dehydratase" evidence="7">
    <location>
        <begin position="219"/>
        <end position="283"/>
    </location>
</feature>
<feature type="site" description="Important for catalytic activity" evidence="5">
    <location>
        <position position="111"/>
    </location>
</feature>
<keyword evidence="6" id="KW-0472">Membrane</keyword>
<evidence type="ECO:0000259" key="7">
    <source>
        <dbReference type="Pfam" id="PF01370"/>
    </source>
</evidence>
<reference evidence="8 9" key="1">
    <citation type="submission" date="2022-06" db="EMBL/GenBank/DDBJ databases">
        <title>A taxonomic note on the genus Prevotella: Description of four novel genera and emended description of the genera Hallella and Xylanibacter.</title>
        <authorList>
            <person name="Hitch T.C.A."/>
        </authorList>
    </citation>
    <scope>NUCLEOTIDE SEQUENCE [LARGE SCALE GENOMIC DNA]</scope>
    <source>
        <strain evidence="8 9">DSM 100619</strain>
    </source>
</reference>
<feature type="binding site" evidence="5">
    <location>
        <position position="256"/>
    </location>
    <ligand>
        <name>substrate</name>
    </ligand>
</feature>
<dbReference type="Pfam" id="PF01370">
    <property type="entry name" value="Epimerase"/>
    <property type="match status" value="2"/>
</dbReference>
<evidence type="ECO:0000313" key="8">
    <source>
        <dbReference type="EMBL" id="MCO6024681.1"/>
    </source>
</evidence>
<feature type="binding site" evidence="5">
    <location>
        <begin position="109"/>
        <end position="112"/>
    </location>
    <ligand>
        <name>NADP(+)</name>
        <dbReference type="ChEBI" id="CHEBI:58349"/>
    </ligand>
</feature>
<feature type="binding site" evidence="5">
    <location>
        <position position="191"/>
    </location>
    <ligand>
        <name>substrate</name>
    </ligand>
</feature>
<comment type="function">
    <text evidence="5">Catalyzes the two-step NADP-dependent conversion of GDP-4-dehydro-6-deoxy-D-mannose to GDP-fucose, involving an epimerase and a reductase reaction.</text>
</comment>
<dbReference type="RefSeq" id="WP_252760043.1">
    <property type="nucleotide sequence ID" value="NZ_JAMXLY010000005.1"/>
</dbReference>
<dbReference type="EC" id="1.1.1.271" evidence="5"/>
<keyword evidence="2 5" id="KW-0521">NADP</keyword>
<keyword evidence="5" id="KW-0511">Multifunctional enzyme</keyword>
<dbReference type="Proteomes" id="UP001204015">
    <property type="component" value="Unassembled WGS sequence"/>
</dbReference>
<dbReference type="InterPro" id="IPR028614">
    <property type="entry name" value="GDP_fucose/colitose_synth"/>
</dbReference>
<feature type="binding site" evidence="5">
    <location>
        <position position="263"/>
    </location>
    <ligand>
        <name>substrate</name>
    </ligand>
</feature>
<dbReference type="PANTHER" id="PTHR43238:SF1">
    <property type="entry name" value="GDP-L-FUCOSE SYNTHASE"/>
    <property type="match status" value="1"/>
</dbReference>
<dbReference type="HAMAP" id="MF_00956">
    <property type="entry name" value="GDP_fucose_synth"/>
    <property type="match status" value="1"/>
</dbReference>
<name>A0ABT1BUB9_9BACT</name>
<feature type="binding site" evidence="5">
    <location>
        <begin position="14"/>
        <end position="20"/>
    </location>
    <ligand>
        <name>NADP(+)</name>
        <dbReference type="ChEBI" id="CHEBI:58349"/>
    </ligand>
</feature>
<feature type="binding site" evidence="5">
    <location>
        <position position="183"/>
    </location>
    <ligand>
        <name>NADP(+)</name>
        <dbReference type="ChEBI" id="CHEBI:58349"/>
    </ligand>
</feature>
<organism evidence="8 9">
    <name type="scientific">Segatella cerevisiae</name>
    <dbReference type="NCBI Taxonomy" id="2053716"/>
    <lineage>
        <taxon>Bacteria</taxon>
        <taxon>Pseudomonadati</taxon>
        <taxon>Bacteroidota</taxon>
        <taxon>Bacteroidia</taxon>
        <taxon>Bacteroidales</taxon>
        <taxon>Prevotellaceae</taxon>
        <taxon>Segatella</taxon>
    </lineage>
</organism>
<evidence type="ECO:0000256" key="1">
    <source>
        <dbReference type="ARBA" id="ARBA00005959"/>
    </source>
</evidence>
<evidence type="ECO:0000256" key="3">
    <source>
        <dbReference type="ARBA" id="ARBA00023002"/>
    </source>
</evidence>
<evidence type="ECO:0000256" key="4">
    <source>
        <dbReference type="ARBA" id="ARBA00023235"/>
    </source>
</evidence>
<gene>
    <name evidence="5" type="primary">fcl</name>
    <name evidence="8" type="ORF">NG821_02295</name>
</gene>
<dbReference type="Gene3D" id="3.40.50.720">
    <property type="entry name" value="NAD(P)-binding Rossmann-like Domain"/>
    <property type="match status" value="2"/>
</dbReference>
<evidence type="ECO:0000256" key="2">
    <source>
        <dbReference type="ARBA" id="ARBA00022857"/>
    </source>
</evidence>
<feature type="active site" description="Proton donor/acceptor" evidence="5">
    <location>
        <position position="140"/>
    </location>
</feature>
<dbReference type="InterPro" id="IPR036291">
    <property type="entry name" value="NAD(P)-bd_dom_sf"/>
</dbReference>
<evidence type="ECO:0000256" key="6">
    <source>
        <dbReference type="SAM" id="Phobius"/>
    </source>
</evidence>
<feature type="site" description="Important for catalytic activity" evidence="5">
    <location>
        <position position="113"/>
    </location>
</feature>
<feature type="domain" description="NAD-dependent epimerase/dehydratase" evidence="7">
    <location>
        <begin position="10"/>
        <end position="196"/>
    </location>
</feature>
<evidence type="ECO:0000313" key="9">
    <source>
        <dbReference type="Proteomes" id="UP001204015"/>
    </source>
</evidence>
<accession>A0ABT1BUB9</accession>
<keyword evidence="9" id="KW-1185">Reference proteome</keyword>
<keyword evidence="3 5" id="KW-0560">Oxidoreductase</keyword>
<dbReference type="EMBL" id="JAMXLY010000005">
    <property type="protein sequence ID" value="MCO6024681.1"/>
    <property type="molecule type" value="Genomic_DNA"/>
</dbReference>
<sequence>MSVLDKNSKIYVAGHHGLVGSAIWKNLESRGYHNLVGRTHRELDLTDQDAVKDFFDRERPDAVVLAAAFVGGIMANSLYRADFIMQNMKMQCNVISNAYSHGVRKLLFLGSTCIYPKDAPQPMKEDELLTSPLEYTNEEYAISKIAGLKMCESYNLQYGTNYIAVMPTNLYGPNDNFHLENSHVMPAMMRKIYLSRLIHEGNWDAIRVDMDKRPVNPNVKLSAVIGEGNVDGKSPKDRILKALSFYGIEDNKVTLWGTGKPLREFLWSEDMADASVYLLLNVDFSDIIGIKKYSSVFYGVKTDGPVNRNNSEGRGGAIPSLGEIRNCHINVGTGKELTIRELSELVAKTVGFQGQIIFDSSKPDGVMRKLIDVSKLHRLGWHHRVEIEDGVKRLYDWYQESLTGK</sequence>
<evidence type="ECO:0000256" key="5">
    <source>
        <dbReference type="HAMAP-Rule" id="MF_00956"/>
    </source>
</evidence>
<feature type="binding site" evidence="5">
    <location>
        <position position="144"/>
    </location>
    <ligand>
        <name>NADP(+)</name>
        <dbReference type="ChEBI" id="CHEBI:58349"/>
    </ligand>
</feature>
<keyword evidence="6" id="KW-0812">Transmembrane</keyword>
<comment type="caution">
    <text evidence="8">The sequence shown here is derived from an EMBL/GenBank/DDBJ whole genome shotgun (WGS) entry which is preliminary data.</text>
</comment>